<dbReference type="Pfam" id="PF02179">
    <property type="entry name" value="BAG"/>
    <property type="match status" value="1"/>
</dbReference>
<evidence type="ECO:0000256" key="1">
    <source>
        <dbReference type="SAM" id="MobiDB-lite"/>
    </source>
</evidence>
<dbReference type="AlphaFoldDB" id="A0A8H7R7X6"/>
<dbReference type="PROSITE" id="PS50053">
    <property type="entry name" value="UBIQUITIN_2"/>
    <property type="match status" value="1"/>
</dbReference>
<dbReference type="OrthoDB" id="417450at2759"/>
<reference evidence="4" key="1">
    <citation type="submission" date="2020-12" db="EMBL/GenBank/DDBJ databases">
        <title>Metabolic potential, ecology and presence of endohyphal bacteria is reflected in genomic diversity of Mucoromycotina.</title>
        <authorList>
            <person name="Muszewska A."/>
            <person name="Okrasinska A."/>
            <person name="Steczkiewicz K."/>
            <person name="Drgas O."/>
            <person name="Orlowska M."/>
            <person name="Perlinska-Lenart U."/>
            <person name="Aleksandrzak-Piekarczyk T."/>
            <person name="Szatraj K."/>
            <person name="Zielenkiewicz U."/>
            <person name="Pilsyk S."/>
            <person name="Malc E."/>
            <person name="Mieczkowski P."/>
            <person name="Kruszewska J.S."/>
            <person name="Biernat P."/>
            <person name="Pawlowska J."/>
        </authorList>
    </citation>
    <scope>NUCLEOTIDE SEQUENCE</scope>
    <source>
        <strain evidence="4">WA0000017839</strain>
    </source>
</reference>
<gene>
    <name evidence="4" type="ORF">INT47_004016</name>
</gene>
<dbReference type="SMART" id="SM00213">
    <property type="entry name" value="UBQ"/>
    <property type="match status" value="1"/>
</dbReference>
<dbReference type="InterPro" id="IPR003103">
    <property type="entry name" value="BAG_domain"/>
</dbReference>
<feature type="compositionally biased region" description="Basic residues" evidence="1">
    <location>
        <begin position="95"/>
        <end position="105"/>
    </location>
</feature>
<comment type="caution">
    <text evidence="4">The sequence shown here is derived from an EMBL/GenBank/DDBJ whole genome shotgun (WGS) entry which is preliminary data.</text>
</comment>
<name>A0A8H7R7X6_9FUNG</name>
<evidence type="ECO:0000259" key="3">
    <source>
        <dbReference type="PROSITE" id="PS51035"/>
    </source>
</evidence>
<feature type="domain" description="Ubiquitin-like" evidence="2">
    <location>
        <begin position="3"/>
        <end position="77"/>
    </location>
</feature>
<dbReference type="InterPro" id="IPR036533">
    <property type="entry name" value="BAG_dom_sf"/>
</dbReference>
<dbReference type="Gene3D" id="3.10.20.90">
    <property type="entry name" value="Phosphatidylinositol 3-kinase Catalytic Subunit, Chain A, domain 1"/>
    <property type="match status" value="1"/>
</dbReference>
<evidence type="ECO:0000259" key="2">
    <source>
        <dbReference type="PROSITE" id="PS50053"/>
    </source>
</evidence>
<dbReference type="InterPro" id="IPR000626">
    <property type="entry name" value="Ubiquitin-like_dom"/>
</dbReference>
<evidence type="ECO:0000313" key="5">
    <source>
        <dbReference type="Proteomes" id="UP000603453"/>
    </source>
</evidence>
<dbReference type="GO" id="GO:0051087">
    <property type="term" value="F:protein-folding chaperone binding"/>
    <property type="evidence" value="ECO:0007669"/>
    <property type="project" value="InterPro"/>
</dbReference>
<evidence type="ECO:0000313" key="4">
    <source>
        <dbReference type="EMBL" id="KAG2205833.1"/>
    </source>
</evidence>
<dbReference type="Pfam" id="PF00240">
    <property type="entry name" value="ubiquitin"/>
    <property type="match status" value="1"/>
</dbReference>
<dbReference type="InterPro" id="IPR029071">
    <property type="entry name" value="Ubiquitin-like_domsf"/>
</dbReference>
<dbReference type="Proteomes" id="UP000603453">
    <property type="component" value="Unassembled WGS sequence"/>
</dbReference>
<dbReference type="SMART" id="SM00264">
    <property type="entry name" value="BAG"/>
    <property type="match status" value="1"/>
</dbReference>
<keyword evidence="5" id="KW-1185">Reference proteome</keyword>
<dbReference type="Gene3D" id="1.20.58.120">
    <property type="entry name" value="BAG domain"/>
    <property type="match status" value="1"/>
</dbReference>
<sequence length="215" mass="24642">MSATIQIKWHHKKFPIEFASIKDLEATTVKDLKTHIQRLTGLEPSSMKLQAFGAFMTNDELPLSVYGIRPGCFIKLIEACHHKKDHGPPVPAKDHPKKAHHHHKEVRNEEQELIDKLQVLKTKVDTELAPQIKTYEKEVKAFLNKSEKTEKEKKAQIYKAAYLGEQLMLILFDLDAFSCGVHINARQHRKELVQVTQALLDKVDEIKSVVKNIVL</sequence>
<feature type="domain" description="BAG" evidence="3">
    <location>
        <begin position="131"/>
        <end position="207"/>
    </location>
</feature>
<protein>
    <recommendedName>
        <fullName evidence="6">BAG family molecular chaperone regulator 1</fullName>
    </recommendedName>
</protein>
<dbReference type="PROSITE" id="PS51035">
    <property type="entry name" value="BAG"/>
    <property type="match status" value="1"/>
</dbReference>
<organism evidence="4 5">
    <name type="scientific">Mucor saturninus</name>
    <dbReference type="NCBI Taxonomy" id="64648"/>
    <lineage>
        <taxon>Eukaryota</taxon>
        <taxon>Fungi</taxon>
        <taxon>Fungi incertae sedis</taxon>
        <taxon>Mucoromycota</taxon>
        <taxon>Mucoromycotina</taxon>
        <taxon>Mucoromycetes</taxon>
        <taxon>Mucorales</taxon>
        <taxon>Mucorineae</taxon>
        <taxon>Mucoraceae</taxon>
        <taxon>Mucor</taxon>
    </lineage>
</organism>
<feature type="region of interest" description="Disordered" evidence="1">
    <location>
        <begin position="85"/>
        <end position="108"/>
    </location>
</feature>
<evidence type="ECO:0008006" key="6">
    <source>
        <dbReference type="Google" id="ProtNLM"/>
    </source>
</evidence>
<dbReference type="SUPFAM" id="SSF54236">
    <property type="entry name" value="Ubiquitin-like"/>
    <property type="match status" value="1"/>
</dbReference>
<accession>A0A8H7R7X6</accession>
<proteinExistence type="predicted"/>
<dbReference type="EMBL" id="JAEPRD010000034">
    <property type="protein sequence ID" value="KAG2205833.1"/>
    <property type="molecule type" value="Genomic_DNA"/>
</dbReference>
<dbReference type="SUPFAM" id="SSF63491">
    <property type="entry name" value="BAG domain"/>
    <property type="match status" value="1"/>
</dbReference>